<evidence type="ECO:0000313" key="2">
    <source>
        <dbReference type="Proteomes" id="UP000033385"/>
    </source>
</evidence>
<dbReference type="EMBL" id="LANW01000001">
    <property type="protein sequence ID" value="KJV66794.1"/>
    <property type="molecule type" value="Genomic_DNA"/>
</dbReference>
<evidence type="ECO:0000313" key="1">
    <source>
        <dbReference type="EMBL" id="KJV66794.1"/>
    </source>
</evidence>
<protein>
    <submittedName>
        <fullName evidence="1">Uncharacterized protein</fullName>
    </submittedName>
</protein>
<dbReference type="Proteomes" id="UP000033385">
    <property type="component" value="Unassembled WGS sequence"/>
</dbReference>
<sequence>MEQVPDATQGSTGPSGIQWEVVKHKKYGNRSLSRVSCLYSLKIYGVNGVLAFDTEPIRNVLLRINLSVDCVLLNKAVSIEILDGISFGKFASKKKNYSSRLQDLSKHFESVLGIILPESLKKSFYEEFDEAAKLLRSSFSI</sequence>
<name>A0A0F3NIR5_ANAPH</name>
<gene>
    <name evidence="1" type="ORF">APHNP_0944</name>
</gene>
<comment type="caution">
    <text evidence="1">The sequence shown here is derived from an EMBL/GenBank/DDBJ whole genome shotgun (WGS) entry which is preliminary data.</text>
</comment>
<accession>A0A0F3NIR5</accession>
<reference evidence="1 2" key="1">
    <citation type="submission" date="2015-01" db="EMBL/GenBank/DDBJ databases">
        <title>Genome Sequencing of Rickettsiales.</title>
        <authorList>
            <person name="Daugherty S.C."/>
            <person name="Su Q."/>
            <person name="Abolude K."/>
            <person name="Beier-Sexton M."/>
            <person name="Carlyon J.A."/>
            <person name="Carter R."/>
            <person name="Day N.P."/>
            <person name="Dumler S.J."/>
            <person name="Dyachenko V."/>
            <person name="Godinez A."/>
            <person name="Kurtti T.J."/>
            <person name="Lichay M."/>
            <person name="Mullins K.E."/>
            <person name="Ott S."/>
            <person name="Pappas-Brown V."/>
            <person name="Paris D.H."/>
            <person name="Patel P."/>
            <person name="Richards A.L."/>
            <person name="Sadzewicz L."/>
            <person name="Sears K."/>
            <person name="Seidman D."/>
            <person name="Sengamalay N."/>
            <person name="Stenos J."/>
            <person name="Tallon L.J."/>
            <person name="Vincent G."/>
            <person name="Fraser C.M."/>
            <person name="Munderloh U."/>
            <person name="Dunning-Hotopp J.C."/>
        </authorList>
    </citation>
    <scope>NUCLEOTIDE SEQUENCE [LARGE SCALE GENOMIC DNA]</scope>
    <source>
        <strain evidence="1 2">ApNP</strain>
    </source>
</reference>
<proteinExistence type="predicted"/>
<dbReference type="AlphaFoldDB" id="A0A0F3NIR5"/>
<organism evidence="1 2">
    <name type="scientific">Anaplasma phagocytophilum str. ApNP</name>
    <dbReference type="NCBI Taxonomy" id="1359153"/>
    <lineage>
        <taxon>Bacteria</taxon>
        <taxon>Pseudomonadati</taxon>
        <taxon>Pseudomonadota</taxon>
        <taxon>Alphaproteobacteria</taxon>
        <taxon>Rickettsiales</taxon>
        <taxon>Anaplasmataceae</taxon>
        <taxon>Anaplasma</taxon>
        <taxon>phagocytophilum group</taxon>
    </lineage>
</organism>
<dbReference type="PATRIC" id="fig|1359153.3.peg.970"/>